<evidence type="ECO:0000313" key="4">
    <source>
        <dbReference type="Proteomes" id="UP000601789"/>
    </source>
</evidence>
<comment type="caution">
    <text evidence="3">The sequence shown here is derived from an EMBL/GenBank/DDBJ whole genome shotgun (WGS) entry which is preliminary data.</text>
</comment>
<dbReference type="InterPro" id="IPR002711">
    <property type="entry name" value="HNH"/>
</dbReference>
<keyword evidence="4" id="KW-1185">Reference proteome</keyword>
<proteinExistence type="predicted"/>
<dbReference type="CDD" id="cd00085">
    <property type="entry name" value="HNHc"/>
    <property type="match status" value="1"/>
</dbReference>
<dbReference type="InterPro" id="IPR003615">
    <property type="entry name" value="HNH_nuc"/>
</dbReference>
<dbReference type="GO" id="GO:0004519">
    <property type="term" value="F:endonuclease activity"/>
    <property type="evidence" value="ECO:0007669"/>
    <property type="project" value="UniProtKB-KW"/>
</dbReference>
<protein>
    <submittedName>
        <fullName evidence="3">HNH endonuclease</fullName>
    </submittedName>
</protein>
<keyword evidence="3" id="KW-0540">Nuclease</keyword>
<keyword evidence="3" id="KW-0378">Hydrolase</keyword>
<dbReference type="Gene3D" id="1.10.30.50">
    <property type="match status" value="1"/>
</dbReference>
<feature type="compositionally biased region" description="Basic and acidic residues" evidence="1">
    <location>
        <begin position="1"/>
        <end position="12"/>
    </location>
</feature>
<accession>A0ABS0S9U9</accession>
<feature type="domain" description="HNH nuclease" evidence="2">
    <location>
        <begin position="69"/>
        <end position="118"/>
    </location>
</feature>
<dbReference type="RefSeq" id="WP_198475021.1">
    <property type="nucleotide sequence ID" value="NZ_JADGMQ010000002.1"/>
</dbReference>
<keyword evidence="3" id="KW-0255">Endonuclease</keyword>
<evidence type="ECO:0000256" key="1">
    <source>
        <dbReference type="SAM" id="MobiDB-lite"/>
    </source>
</evidence>
<organism evidence="3 4">
    <name type="scientific">Aquamicrobium zhengzhouense</name>
    <dbReference type="NCBI Taxonomy" id="2781738"/>
    <lineage>
        <taxon>Bacteria</taxon>
        <taxon>Pseudomonadati</taxon>
        <taxon>Pseudomonadota</taxon>
        <taxon>Alphaproteobacteria</taxon>
        <taxon>Hyphomicrobiales</taxon>
        <taxon>Phyllobacteriaceae</taxon>
        <taxon>Aquamicrobium</taxon>
    </lineage>
</organism>
<evidence type="ECO:0000313" key="3">
    <source>
        <dbReference type="EMBL" id="MBI1620069.1"/>
    </source>
</evidence>
<evidence type="ECO:0000259" key="2">
    <source>
        <dbReference type="SMART" id="SM00507"/>
    </source>
</evidence>
<dbReference type="Pfam" id="PF01844">
    <property type="entry name" value="HNH"/>
    <property type="match status" value="1"/>
</dbReference>
<sequence>MAKKRPPLDPVERHKRKMRYKAADPERYTLRKAEARARRSDLAVFYDGARRERKHLARKSAKKPISADEKRLLAAQRKHGCAYCGTTDNLHLDHIIPISRDGTHELRNVQWLCGPHNTQKLALTHDEYVIWCIERDAPLPLVYCGWGPDIEIFGAVSPAEIEISEPVSLWETILRLAA</sequence>
<dbReference type="Proteomes" id="UP000601789">
    <property type="component" value="Unassembled WGS sequence"/>
</dbReference>
<reference evidence="3 4" key="1">
    <citation type="submission" date="2020-10" db="EMBL/GenBank/DDBJ databases">
        <title>Aquamicrobium zhengzhouensis sp. nov., a exopolysaccharide producing bacterium isolated from farmland soil.</title>
        <authorList>
            <person name="Wang X."/>
        </authorList>
    </citation>
    <scope>NUCLEOTIDE SEQUENCE [LARGE SCALE GENOMIC DNA]</scope>
    <source>
        <strain evidence="4">cd-1</strain>
    </source>
</reference>
<dbReference type="SMART" id="SM00507">
    <property type="entry name" value="HNHc"/>
    <property type="match status" value="1"/>
</dbReference>
<name>A0ABS0S9U9_9HYPH</name>
<gene>
    <name evidence="3" type="ORF">IOD40_05245</name>
</gene>
<dbReference type="EMBL" id="JADGMQ010000002">
    <property type="protein sequence ID" value="MBI1620069.1"/>
    <property type="molecule type" value="Genomic_DNA"/>
</dbReference>
<feature type="region of interest" description="Disordered" evidence="1">
    <location>
        <begin position="1"/>
        <end position="25"/>
    </location>
</feature>